<evidence type="ECO:0000313" key="5">
    <source>
        <dbReference type="EMBL" id="CAD0085350.1"/>
    </source>
</evidence>
<dbReference type="Gene3D" id="3.30.70.330">
    <property type="match status" value="1"/>
</dbReference>
<sequence>MSQKRQKSFNHQVPKSHWLTDAWTRASRDSKDFRGPKTSRDFRDLRDLRDFKIPQTLEILETPEAPEPILEQEEISDLTSPDESKIASSEDFGKPSKVLTVRGIRPNVSMKQLFERLAKFYPVNVRRYVPTSAHVEFVDIEAATKALNAMHGTFVGGRIINCLFKSDVSEENRTDARTVASEPPVGGYKEDLSSTHGMKQHQDALVPPTPITTEAVTEIPTESIKQDVVKAPTKSMKQTVIEIPTESIKRAVSEASTESTRQAIVETSKDVTTEAVLEPSTETTADRLSLSPDLDLPDPTAPTRTLSKMQKKDERVLRIRKVFSGEPAESTIDAPSNPTKDQEVTTAEIEMYDGLQNSGDTDDRPIHDSSTSQVTYNDFETDDVSLLDEPTASDGLGSRPLSWAVLMKDYPNLMKRRRPDGIKPEISQLSTIPVPVTHAYWLPYPTQIKILRGLQTSAERVCFQYLQRKYPEVLEGTPTQWGIKSPHELELNQYISILRTLRLSDSKATLKGAGSKTVQSLGHSMIRLRHAAVHRSRHDINALRFWAVDTCRLAELLGDPEAAKQFSALRLYLRAQYRNISTEKMKAERKLLNTLKEVTAKRAELERVEREAMDAFEEDHKQLHKAIDANIPLNPEFGINLEETSSTKPASGIFGRIKDWFGA</sequence>
<feature type="compositionally biased region" description="Low complexity" evidence="3">
    <location>
        <begin position="286"/>
        <end position="306"/>
    </location>
</feature>
<dbReference type="CDD" id="cd00590">
    <property type="entry name" value="RRM_SF"/>
    <property type="match status" value="1"/>
</dbReference>
<dbReference type="InterPro" id="IPR035979">
    <property type="entry name" value="RBD_domain_sf"/>
</dbReference>
<protein>
    <recommendedName>
        <fullName evidence="4">RRM domain-containing protein</fullName>
    </recommendedName>
</protein>
<dbReference type="SMART" id="SM00360">
    <property type="entry name" value="RRM"/>
    <property type="match status" value="1"/>
</dbReference>
<accession>A0A9N8JI00</accession>
<dbReference type="AlphaFoldDB" id="A0A9N8JI00"/>
<evidence type="ECO:0000259" key="4">
    <source>
        <dbReference type="PROSITE" id="PS50102"/>
    </source>
</evidence>
<feature type="coiled-coil region" evidence="2">
    <location>
        <begin position="588"/>
        <end position="618"/>
    </location>
</feature>
<dbReference type="SUPFAM" id="SSF54928">
    <property type="entry name" value="RNA-binding domain, RBD"/>
    <property type="match status" value="1"/>
</dbReference>
<evidence type="ECO:0000256" key="1">
    <source>
        <dbReference type="PROSITE-ProRule" id="PRU00176"/>
    </source>
</evidence>
<dbReference type="PROSITE" id="PS50102">
    <property type="entry name" value="RRM"/>
    <property type="match status" value="1"/>
</dbReference>
<reference evidence="5" key="1">
    <citation type="submission" date="2020-06" db="EMBL/GenBank/DDBJ databases">
        <authorList>
            <person name="Onetto C."/>
        </authorList>
    </citation>
    <scope>NUCLEOTIDE SEQUENCE</scope>
</reference>
<keyword evidence="1" id="KW-0694">RNA-binding</keyword>
<keyword evidence="2" id="KW-0175">Coiled coil</keyword>
<dbReference type="EMBL" id="CAIJEN010000004">
    <property type="protein sequence ID" value="CAD0085350.1"/>
    <property type="molecule type" value="Genomic_DNA"/>
</dbReference>
<feature type="domain" description="RRM" evidence="4">
    <location>
        <begin position="97"/>
        <end position="167"/>
    </location>
</feature>
<proteinExistence type="predicted"/>
<evidence type="ECO:0000313" key="6">
    <source>
        <dbReference type="Proteomes" id="UP000716446"/>
    </source>
</evidence>
<dbReference type="GO" id="GO:0003723">
    <property type="term" value="F:RNA binding"/>
    <property type="evidence" value="ECO:0007669"/>
    <property type="project" value="UniProtKB-UniRule"/>
</dbReference>
<name>A0A9N8JI00_9PEZI</name>
<comment type="caution">
    <text evidence="5">The sequence shown here is derived from an EMBL/GenBank/DDBJ whole genome shotgun (WGS) entry which is preliminary data.</text>
</comment>
<dbReference type="InterPro" id="IPR000504">
    <property type="entry name" value="RRM_dom"/>
</dbReference>
<feature type="region of interest" description="Disordered" evidence="3">
    <location>
        <begin position="174"/>
        <end position="194"/>
    </location>
</feature>
<gene>
    <name evidence="5" type="ORF">AWRI4619_LOCUS3758</name>
</gene>
<keyword evidence="6" id="KW-1185">Reference proteome</keyword>
<feature type="region of interest" description="Disordered" evidence="3">
    <location>
        <begin position="323"/>
        <end position="343"/>
    </location>
</feature>
<evidence type="ECO:0000256" key="2">
    <source>
        <dbReference type="SAM" id="Coils"/>
    </source>
</evidence>
<dbReference type="Proteomes" id="UP000716446">
    <property type="component" value="Unassembled WGS sequence"/>
</dbReference>
<evidence type="ECO:0000256" key="3">
    <source>
        <dbReference type="SAM" id="MobiDB-lite"/>
    </source>
</evidence>
<feature type="region of interest" description="Disordered" evidence="3">
    <location>
        <begin position="270"/>
        <end position="311"/>
    </location>
</feature>
<dbReference type="Pfam" id="PF00076">
    <property type="entry name" value="RRM_1"/>
    <property type="match status" value="1"/>
</dbReference>
<dbReference type="InterPro" id="IPR012677">
    <property type="entry name" value="Nucleotide-bd_a/b_plait_sf"/>
</dbReference>
<organism evidence="5 6">
    <name type="scientific">Aureobasidium vineae</name>
    <dbReference type="NCBI Taxonomy" id="2773715"/>
    <lineage>
        <taxon>Eukaryota</taxon>
        <taxon>Fungi</taxon>
        <taxon>Dikarya</taxon>
        <taxon>Ascomycota</taxon>
        <taxon>Pezizomycotina</taxon>
        <taxon>Dothideomycetes</taxon>
        <taxon>Dothideomycetidae</taxon>
        <taxon>Dothideales</taxon>
        <taxon>Saccotheciaceae</taxon>
        <taxon>Aureobasidium</taxon>
    </lineage>
</organism>